<dbReference type="Proteomes" id="UP000544107">
    <property type="component" value="Unassembled WGS sequence"/>
</dbReference>
<organism evidence="1 2">
    <name type="scientific">Allorhizobium taibaishanense</name>
    <dbReference type="NCBI Taxonomy" id="887144"/>
    <lineage>
        <taxon>Bacteria</taxon>
        <taxon>Pseudomonadati</taxon>
        <taxon>Pseudomonadota</taxon>
        <taxon>Alphaproteobacteria</taxon>
        <taxon>Hyphomicrobiales</taxon>
        <taxon>Rhizobiaceae</taxon>
        <taxon>Rhizobium/Agrobacterium group</taxon>
        <taxon>Allorhizobium</taxon>
    </lineage>
</organism>
<comment type="caution">
    <text evidence="1">The sequence shown here is derived from an EMBL/GenBank/DDBJ whole genome shotgun (WGS) entry which is preliminary data.</text>
</comment>
<dbReference type="AlphaFoldDB" id="A0A7W6HJ96"/>
<reference evidence="1 2" key="1">
    <citation type="submission" date="2020-08" db="EMBL/GenBank/DDBJ databases">
        <title>Genomic Encyclopedia of Type Strains, Phase IV (KMG-IV): sequencing the most valuable type-strain genomes for metagenomic binning, comparative biology and taxonomic classification.</title>
        <authorList>
            <person name="Goeker M."/>
        </authorList>
    </citation>
    <scope>NUCLEOTIDE SEQUENCE [LARGE SCALE GENOMIC DNA]</scope>
    <source>
        <strain evidence="1 2">DSM 100021</strain>
    </source>
</reference>
<evidence type="ECO:0000313" key="1">
    <source>
        <dbReference type="EMBL" id="MBB4006265.1"/>
    </source>
</evidence>
<proteinExistence type="predicted"/>
<gene>
    <name evidence="1" type="ORF">GGQ71_000501</name>
</gene>
<sequence>MSALRAEITKAFDAEGGVLDMEKQFGLFISTKVG</sequence>
<protein>
    <submittedName>
        <fullName evidence="1">Uncharacterized protein</fullName>
    </submittedName>
</protein>
<name>A0A7W6HJ96_9HYPH</name>
<evidence type="ECO:0000313" key="2">
    <source>
        <dbReference type="Proteomes" id="UP000544107"/>
    </source>
</evidence>
<accession>A0A7W6HJ96</accession>
<dbReference type="EMBL" id="JACIED010000001">
    <property type="protein sequence ID" value="MBB4006265.1"/>
    <property type="molecule type" value="Genomic_DNA"/>
</dbReference>